<organism evidence="1 2">
    <name type="scientific">Streptomyces aurantiacus JA 4570</name>
    <dbReference type="NCBI Taxonomy" id="1286094"/>
    <lineage>
        <taxon>Bacteria</taxon>
        <taxon>Bacillati</taxon>
        <taxon>Actinomycetota</taxon>
        <taxon>Actinomycetes</taxon>
        <taxon>Kitasatosporales</taxon>
        <taxon>Streptomycetaceae</taxon>
        <taxon>Streptomyces</taxon>
        <taxon>Streptomyces aurantiacus group</taxon>
    </lineage>
</organism>
<dbReference type="EMBL" id="AOPZ01000311">
    <property type="protein sequence ID" value="EPH41466.1"/>
    <property type="molecule type" value="Genomic_DNA"/>
</dbReference>
<comment type="caution">
    <text evidence="1">The sequence shown here is derived from an EMBL/GenBank/DDBJ whole genome shotgun (WGS) entry which is preliminary data.</text>
</comment>
<proteinExistence type="predicted"/>
<dbReference type="Proteomes" id="UP000014629">
    <property type="component" value="Unassembled WGS sequence"/>
</dbReference>
<keyword evidence="2" id="KW-1185">Reference proteome</keyword>
<reference evidence="1 2" key="1">
    <citation type="submission" date="2013-02" db="EMBL/GenBank/DDBJ databases">
        <title>Draft Genome Sequence of Streptomyces aurantiacus, Which Produces Setomimycin.</title>
        <authorList>
            <person name="Gruening B.A."/>
            <person name="Praeg A."/>
            <person name="Erxleben A."/>
            <person name="Guenther S."/>
            <person name="Mueller M."/>
        </authorList>
    </citation>
    <scope>NUCLEOTIDE SEQUENCE [LARGE SCALE GENOMIC DNA]</scope>
    <source>
        <strain evidence="1 2">JA 4570</strain>
    </source>
</reference>
<dbReference type="AlphaFoldDB" id="S3ZCP4"/>
<protein>
    <submittedName>
        <fullName evidence="1">Uncharacterized protein</fullName>
    </submittedName>
</protein>
<dbReference type="Pfam" id="PF13560">
    <property type="entry name" value="HTH_31"/>
    <property type="match status" value="1"/>
</dbReference>
<evidence type="ECO:0000313" key="2">
    <source>
        <dbReference type="Proteomes" id="UP000014629"/>
    </source>
</evidence>
<name>S3ZCP4_9ACTN</name>
<dbReference type="PATRIC" id="fig|1286094.4.peg.5400"/>
<evidence type="ECO:0000313" key="1">
    <source>
        <dbReference type="EMBL" id="EPH41466.1"/>
    </source>
</evidence>
<gene>
    <name evidence="1" type="ORF">STRAU_5470</name>
</gene>
<accession>S3ZCP4</accession>
<sequence>MCAKGMVVAQAATALYCSPTKVQRAMAGKVLPDWELVHDCAQLFGLDPVLLRELWQDAEQQRLRARHGTRQTSAPSVRLVRTADQLSAALIRQFEEARRPRYREMSRRAERAARSSRDFARMSHTSAWRIATGKGLPGSAEQLRAYLVACAVPRTAFGQWIAAWERVQAQERQDRQTRHRERRTEAVSAEEAKALMRTAGLSPRDPYPGWNRPWAAHCTNCRAFSRFRLSEVAGKGRGCPVCASPRPLGSGQATGPAAE</sequence>